<organism evidence="1 2">
    <name type="scientific">Pelosinus propionicus DSM 13327</name>
    <dbReference type="NCBI Taxonomy" id="1123291"/>
    <lineage>
        <taxon>Bacteria</taxon>
        <taxon>Bacillati</taxon>
        <taxon>Bacillota</taxon>
        <taxon>Negativicutes</taxon>
        <taxon>Selenomonadales</taxon>
        <taxon>Sporomusaceae</taxon>
        <taxon>Pelosinus</taxon>
    </lineage>
</organism>
<protein>
    <submittedName>
        <fullName evidence="1">Uncharacterized protein</fullName>
    </submittedName>
</protein>
<accession>A0A1I4Q7Z4</accession>
<name>A0A1I4Q7Z4_9FIRM</name>
<dbReference type="Proteomes" id="UP000199520">
    <property type="component" value="Unassembled WGS sequence"/>
</dbReference>
<dbReference type="OrthoDB" id="2943406at2"/>
<dbReference type="RefSeq" id="WP_090944425.1">
    <property type="nucleotide sequence ID" value="NZ_FOTS01000086.1"/>
</dbReference>
<dbReference type="AlphaFoldDB" id="A0A1I4Q7Z4"/>
<sequence>MDFILGGYFLINPSKRADYMSADLVPNTIYSVSNCICDVIPSIWALDWVQQRDESIKRIKSSLNLDTDDFFKIEKWVTTNFNKNKTGWQNGFFDKETAIEFHHTFLKNNKDIILLSIGLGSEDLDLFFDEEKPQKGMGSYLVYDVLKLKNNLAPTNCIGYDVLGFDCGQFHSYLCNGLQKDFNKEFDMKPNEYGFFDKYELAKTAADYVLDGGIGAEPALWQAWMVCKYDLD</sequence>
<reference evidence="2" key="1">
    <citation type="submission" date="2016-10" db="EMBL/GenBank/DDBJ databases">
        <authorList>
            <person name="Varghese N."/>
            <person name="Submissions S."/>
        </authorList>
    </citation>
    <scope>NUCLEOTIDE SEQUENCE [LARGE SCALE GENOMIC DNA]</scope>
    <source>
        <strain evidence="2">DSM 13327</strain>
    </source>
</reference>
<keyword evidence="2" id="KW-1185">Reference proteome</keyword>
<gene>
    <name evidence="1" type="ORF">SAMN04490355_108612</name>
</gene>
<evidence type="ECO:0000313" key="1">
    <source>
        <dbReference type="EMBL" id="SFM35916.1"/>
    </source>
</evidence>
<proteinExistence type="predicted"/>
<dbReference type="EMBL" id="FOTS01000086">
    <property type="protein sequence ID" value="SFM35916.1"/>
    <property type="molecule type" value="Genomic_DNA"/>
</dbReference>
<evidence type="ECO:0000313" key="2">
    <source>
        <dbReference type="Proteomes" id="UP000199520"/>
    </source>
</evidence>